<comment type="subcellular location">
    <subcellularLocation>
        <location evidence="1">Cell membrane</location>
        <topology evidence="1">Multi-pass membrane protein</topology>
    </subcellularLocation>
</comment>
<proteinExistence type="predicted"/>
<name>A0ABM1Y2V7_AEDAL</name>
<evidence type="ECO:0000256" key="1">
    <source>
        <dbReference type="ARBA" id="ARBA00004651"/>
    </source>
</evidence>
<accession>A0ABM1Y2V7</accession>
<reference evidence="8" key="1">
    <citation type="journal article" date="2015" name="Proc. Natl. Acad. Sci. U.S.A.">
        <title>Genome sequence of the Asian Tiger mosquito, Aedes albopictus, reveals insights into its biology, genetics, and evolution.</title>
        <authorList>
            <person name="Chen X.G."/>
            <person name="Jiang X."/>
            <person name="Gu J."/>
            <person name="Xu M."/>
            <person name="Wu Y."/>
            <person name="Deng Y."/>
            <person name="Zhang C."/>
            <person name="Bonizzoni M."/>
            <person name="Dermauw W."/>
            <person name="Vontas J."/>
            <person name="Armbruster P."/>
            <person name="Huang X."/>
            <person name="Yang Y."/>
            <person name="Zhang H."/>
            <person name="He W."/>
            <person name="Peng H."/>
            <person name="Liu Y."/>
            <person name="Wu K."/>
            <person name="Chen J."/>
            <person name="Lirakis M."/>
            <person name="Topalis P."/>
            <person name="Van Leeuwen T."/>
            <person name="Hall A.B."/>
            <person name="Jiang X."/>
            <person name="Thorpe C."/>
            <person name="Mueller R.L."/>
            <person name="Sun C."/>
            <person name="Waterhouse R.M."/>
            <person name="Yan G."/>
            <person name="Tu Z.J."/>
            <person name="Fang X."/>
            <person name="James A.A."/>
        </authorList>
    </citation>
    <scope>NUCLEOTIDE SEQUENCE [LARGE SCALE GENOMIC DNA]</scope>
    <source>
        <strain evidence="8">Foshan</strain>
    </source>
</reference>
<evidence type="ECO:0008006" key="9">
    <source>
        <dbReference type="Google" id="ProtNLM"/>
    </source>
</evidence>
<evidence type="ECO:0000256" key="5">
    <source>
        <dbReference type="ARBA" id="ARBA00023136"/>
    </source>
</evidence>
<sequence length="143" mass="16414">MLQAVTMSVFFTIFVVFGLIHAYAIDASETMMQVAKNNIVYDEFYVLVFVLMVVFASLVGRNCNRVKTPTHKAICYGSYGQRIFRELRCFSQQLEHHTPKINCGMLDLDWTLFYSVAGTFTTYLVILLQFDVGSLGFRHQNET</sequence>
<evidence type="ECO:0000313" key="8">
    <source>
        <dbReference type="Proteomes" id="UP000069940"/>
    </source>
</evidence>
<dbReference type="Proteomes" id="UP000069940">
    <property type="component" value="Unassembled WGS sequence"/>
</dbReference>
<dbReference type="RefSeq" id="XP_062698412.1">
    <property type="nucleotide sequence ID" value="XM_062842428.1"/>
</dbReference>
<evidence type="ECO:0000256" key="2">
    <source>
        <dbReference type="ARBA" id="ARBA00022475"/>
    </source>
</evidence>
<dbReference type="EnsemblMetazoa" id="AALFPA23_005160.R6524">
    <property type="protein sequence ID" value="AALFPA23_005160.P6524"/>
    <property type="gene ID" value="AALFPA23_005160"/>
</dbReference>
<reference evidence="7" key="2">
    <citation type="submission" date="2025-05" db="UniProtKB">
        <authorList>
            <consortium name="EnsemblMetazoa"/>
        </authorList>
    </citation>
    <scope>IDENTIFICATION</scope>
    <source>
        <strain evidence="7">Foshan</strain>
    </source>
</reference>
<protein>
    <recommendedName>
        <fullName evidence="9">Gustatory receptor</fullName>
    </recommendedName>
</protein>
<evidence type="ECO:0000256" key="3">
    <source>
        <dbReference type="ARBA" id="ARBA00022692"/>
    </source>
</evidence>
<feature type="transmembrane region" description="Helical" evidence="6">
    <location>
        <begin position="7"/>
        <end position="24"/>
    </location>
</feature>
<keyword evidence="4 6" id="KW-1133">Transmembrane helix</keyword>
<keyword evidence="5 6" id="KW-0472">Membrane</keyword>
<keyword evidence="8" id="KW-1185">Reference proteome</keyword>
<dbReference type="Pfam" id="PF08395">
    <property type="entry name" value="7tm_7"/>
    <property type="match status" value="1"/>
</dbReference>
<evidence type="ECO:0000313" key="7">
    <source>
        <dbReference type="EnsemblMetazoa" id="AALFPA23_005160.P6524"/>
    </source>
</evidence>
<evidence type="ECO:0000256" key="4">
    <source>
        <dbReference type="ARBA" id="ARBA00022989"/>
    </source>
</evidence>
<dbReference type="GeneID" id="134284124"/>
<feature type="transmembrane region" description="Helical" evidence="6">
    <location>
        <begin position="44"/>
        <end position="63"/>
    </location>
</feature>
<evidence type="ECO:0000256" key="6">
    <source>
        <dbReference type="SAM" id="Phobius"/>
    </source>
</evidence>
<organism evidence="7 8">
    <name type="scientific">Aedes albopictus</name>
    <name type="common">Asian tiger mosquito</name>
    <name type="synonym">Stegomyia albopicta</name>
    <dbReference type="NCBI Taxonomy" id="7160"/>
    <lineage>
        <taxon>Eukaryota</taxon>
        <taxon>Metazoa</taxon>
        <taxon>Ecdysozoa</taxon>
        <taxon>Arthropoda</taxon>
        <taxon>Hexapoda</taxon>
        <taxon>Insecta</taxon>
        <taxon>Pterygota</taxon>
        <taxon>Neoptera</taxon>
        <taxon>Endopterygota</taxon>
        <taxon>Diptera</taxon>
        <taxon>Nematocera</taxon>
        <taxon>Culicoidea</taxon>
        <taxon>Culicidae</taxon>
        <taxon>Culicinae</taxon>
        <taxon>Aedini</taxon>
        <taxon>Aedes</taxon>
        <taxon>Stegomyia</taxon>
    </lineage>
</organism>
<keyword evidence="3 6" id="KW-0812">Transmembrane</keyword>
<keyword evidence="2" id="KW-1003">Cell membrane</keyword>
<dbReference type="InterPro" id="IPR013604">
    <property type="entry name" value="7TM_chemorcpt"/>
</dbReference>
<feature type="transmembrane region" description="Helical" evidence="6">
    <location>
        <begin position="110"/>
        <end position="130"/>
    </location>
</feature>